<dbReference type="GO" id="GO:0022857">
    <property type="term" value="F:transmembrane transporter activity"/>
    <property type="evidence" value="ECO:0007669"/>
    <property type="project" value="InterPro"/>
</dbReference>
<dbReference type="Proteomes" id="UP000676325">
    <property type="component" value="Unassembled WGS sequence"/>
</dbReference>
<dbReference type="RefSeq" id="WP_212517457.1">
    <property type="nucleotide sequence ID" value="NZ_JAGSOH010000015.1"/>
</dbReference>
<reference evidence="3" key="1">
    <citation type="submission" date="2021-04" db="EMBL/GenBank/DDBJ databases">
        <title>Genome based classification of Actinospica acidithermotolerans sp. nov., an actinobacterium isolated from an Indonesian hot spring.</title>
        <authorList>
            <person name="Kusuma A.B."/>
            <person name="Putra K.E."/>
            <person name="Nafisah S."/>
            <person name="Loh J."/>
            <person name="Nouioui I."/>
            <person name="Goodfellow M."/>
        </authorList>
    </citation>
    <scope>NUCLEOTIDE SEQUENCE</scope>
    <source>
        <strain evidence="3">MGRD01-02</strain>
    </source>
</reference>
<organism evidence="3 4">
    <name type="scientific">Actinospica acidithermotolerans</name>
    <dbReference type="NCBI Taxonomy" id="2828514"/>
    <lineage>
        <taxon>Bacteria</taxon>
        <taxon>Bacillati</taxon>
        <taxon>Actinomycetota</taxon>
        <taxon>Actinomycetes</taxon>
        <taxon>Catenulisporales</taxon>
        <taxon>Actinospicaceae</taxon>
        <taxon>Actinospica</taxon>
    </lineage>
</organism>
<dbReference type="InterPro" id="IPR007210">
    <property type="entry name" value="ABC_Gly_betaine_transp_sub-bd"/>
</dbReference>
<dbReference type="PROSITE" id="PS51257">
    <property type="entry name" value="PROKAR_LIPOPROTEIN"/>
    <property type="match status" value="1"/>
</dbReference>
<protein>
    <submittedName>
        <fullName evidence="3">ABC transporter substrate-binding protein</fullName>
    </submittedName>
</protein>
<accession>A0A941E9H9</accession>
<keyword evidence="1" id="KW-0732">Signal</keyword>
<proteinExistence type="predicted"/>
<feature type="domain" description="ABC-type glycine betaine transport system substrate-binding" evidence="2">
    <location>
        <begin position="44"/>
        <end position="310"/>
    </location>
</feature>
<name>A0A941E9H9_9ACTN</name>
<evidence type="ECO:0000313" key="3">
    <source>
        <dbReference type="EMBL" id="MBR7826312.1"/>
    </source>
</evidence>
<evidence type="ECO:0000259" key="2">
    <source>
        <dbReference type="Pfam" id="PF04069"/>
    </source>
</evidence>
<dbReference type="SUPFAM" id="SSF53850">
    <property type="entry name" value="Periplasmic binding protein-like II"/>
    <property type="match status" value="1"/>
</dbReference>
<evidence type="ECO:0000313" key="4">
    <source>
        <dbReference type="Proteomes" id="UP000676325"/>
    </source>
</evidence>
<dbReference type="Gene3D" id="3.40.190.10">
    <property type="entry name" value="Periplasmic binding protein-like II"/>
    <property type="match status" value="1"/>
</dbReference>
<feature type="signal peptide" evidence="1">
    <location>
        <begin position="1"/>
        <end position="23"/>
    </location>
</feature>
<dbReference type="GO" id="GO:0043190">
    <property type="term" value="C:ATP-binding cassette (ABC) transporter complex"/>
    <property type="evidence" value="ECO:0007669"/>
    <property type="project" value="InterPro"/>
</dbReference>
<evidence type="ECO:0000256" key="1">
    <source>
        <dbReference type="SAM" id="SignalP"/>
    </source>
</evidence>
<gene>
    <name evidence="3" type="ORF">KDK95_08370</name>
</gene>
<dbReference type="Gene3D" id="3.40.190.120">
    <property type="entry name" value="Osmoprotection protein (prox), domain 2"/>
    <property type="match status" value="1"/>
</dbReference>
<feature type="chain" id="PRO_5039591418" evidence="1">
    <location>
        <begin position="24"/>
        <end position="315"/>
    </location>
</feature>
<dbReference type="CDD" id="cd13606">
    <property type="entry name" value="PBP2_ProX_like"/>
    <property type="match status" value="1"/>
</dbReference>
<dbReference type="EMBL" id="JAGSOH010000015">
    <property type="protein sequence ID" value="MBR7826312.1"/>
    <property type="molecule type" value="Genomic_DNA"/>
</dbReference>
<dbReference type="Pfam" id="PF04069">
    <property type="entry name" value="OpuAC"/>
    <property type="match status" value="1"/>
</dbReference>
<keyword evidence="4" id="KW-1185">Reference proteome</keyword>
<dbReference type="AlphaFoldDB" id="A0A941E9H9"/>
<comment type="caution">
    <text evidence="3">The sequence shown here is derived from an EMBL/GenBank/DDBJ whole genome shotgun (WGS) entry which is preliminary data.</text>
</comment>
<sequence length="315" mass="32397">MSSKSFIRFAVPAAAILAASALAGCSSSTSSSGSPLAPKTSSGSVVVGSDNFSESVLLADIYGQALAAKGVKVSYNLNIGSREVTYNLVKSGSLTLKPEYNGALLSYLNKSATQTSTSEVDSAISAKLPSNLEILNPSSAQDNDTLTLSKQEASSLGLSSSATITGFVGKLGGKSITVGGSPEFQTRTQGLLGLENVYGLKSSQVTYKTLDAGGPLTEKALTSGQVDAGDLFTTDTTISQNGLLTLVDDKDIFGVQNVLPLVNKSALSQADISALDAVDAKLDSATLLKLDTEVQVQKQDPLTVANDWLKSVGLS</sequence>